<reference evidence="1" key="1">
    <citation type="submission" date="2021-04" db="EMBL/GenBank/DDBJ databases">
        <title>Genome based classification of Actinospica acidithermotolerans sp. nov., an actinobacterium isolated from an Indonesian hot spring.</title>
        <authorList>
            <person name="Kusuma A.B."/>
            <person name="Putra K.E."/>
            <person name="Nafisah S."/>
            <person name="Loh J."/>
            <person name="Nouioui I."/>
            <person name="Goodfellow M."/>
        </authorList>
    </citation>
    <scope>NUCLEOTIDE SEQUENCE</scope>
    <source>
        <strain evidence="1">CSCA 57</strain>
    </source>
</reference>
<dbReference type="AlphaFoldDB" id="A0A941IWI6"/>
<proteinExistence type="predicted"/>
<dbReference type="Proteomes" id="UP000675781">
    <property type="component" value="Unassembled WGS sequence"/>
</dbReference>
<accession>A0A941IWI6</accession>
<evidence type="ECO:0000313" key="1">
    <source>
        <dbReference type="EMBL" id="MBR7839471.1"/>
    </source>
</evidence>
<dbReference type="RefSeq" id="WP_212533902.1">
    <property type="nucleotide sequence ID" value="NZ_JAGSOG010000457.1"/>
</dbReference>
<protein>
    <submittedName>
        <fullName evidence="1">Uncharacterized protein</fullName>
    </submittedName>
</protein>
<organism evidence="1 2">
    <name type="scientific">Actinospica durhamensis</name>
    <dbReference type="NCBI Taxonomy" id="1508375"/>
    <lineage>
        <taxon>Bacteria</taxon>
        <taxon>Bacillati</taxon>
        <taxon>Actinomycetota</taxon>
        <taxon>Actinomycetes</taxon>
        <taxon>Catenulisporales</taxon>
        <taxon>Actinospicaceae</taxon>
        <taxon>Actinospica</taxon>
    </lineage>
</organism>
<name>A0A941IWI6_9ACTN</name>
<dbReference type="EMBL" id="JAGSOG010000457">
    <property type="protein sequence ID" value="MBR7839471.1"/>
    <property type="molecule type" value="Genomic_DNA"/>
</dbReference>
<comment type="caution">
    <text evidence="1">The sequence shown here is derived from an EMBL/GenBank/DDBJ whole genome shotgun (WGS) entry which is preliminary data.</text>
</comment>
<gene>
    <name evidence="1" type="ORF">KDL01_39815</name>
</gene>
<keyword evidence="2" id="KW-1185">Reference proteome</keyword>
<evidence type="ECO:0000313" key="2">
    <source>
        <dbReference type="Proteomes" id="UP000675781"/>
    </source>
</evidence>
<sequence length="130" mass="13724">MLGTTPSPTGSICPDAPGTERIAMRSTATVDGNFALVGFREIMRCGPGVPDDIEYEDTGSLTTFVIPADAKVTLAGTSASTLYEVGVTQLKDLIAKHSAPGAPYVLWSNFFELTLDSDGRITGVISLYHP</sequence>